<keyword evidence="6 8" id="KW-0862">Zinc</keyword>
<proteinExistence type="inferred from homology"/>
<dbReference type="PANTHER" id="PTHR14738">
    <property type="entry name" value="ZINC FINGER CCCH DOMAIN-CONTAINING PROTEIN 14"/>
    <property type="match status" value="1"/>
</dbReference>
<keyword evidence="8" id="KW-0694">RNA-binding</keyword>
<keyword evidence="5 8" id="KW-0863">Zinc-finger</keyword>
<dbReference type="Gene3D" id="1.20.1390.10">
    <property type="entry name" value="PWI domain"/>
    <property type="match status" value="1"/>
</dbReference>
<evidence type="ECO:0000256" key="4">
    <source>
        <dbReference type="ARBA" id="ARBA00022737"/>
    </source>
</evidence>
<protein>
    <recommendedName>
        <fullName evidence="2 8">Zinc finger CCCH domain-containing protein 14</fullName>
    </recommendedName>
</protein>
<dbReference type="GO" id="GO:0016607">
    <property type="term" value="C:nuclear speck"/>
    <property type="evidence" value="ECO:0007669"/>
    <property type="project" value="UniProtKB-SubCell"/>
</dbReference>
<evidence type="ECO:0000256" key="7">
    <source>
        <dbReference type="ARBA" id="ARBA00023242"/>
    </source>
</evidence>
<dbReference type="GO" id="GO:0008270">
    <property type="term" value="F:zinc ion binding"/>
    <property type="evidence" value="ECO:0007669"/>
    <property type="project" value="UniProtKB-KW"/>
</dbReference>
<evidence type="ECO:0000256" key="6">
    <source>
        <dbReference type="ARBA" id="ARBA00022833"/>
    </source>
</evidence>
<evidence type="ECO:0000313" key="9">
    <source>
        <dbReference type="Ensembl" id="ENSOMEP00000016942.1"/>
    </source>
</evidence>
<evidence type="ECO:0000256" key="1">
    <source>
        <dbReference type="ARBA" id="ARBA00008423"/>
    </source>
</evidence>
<dbReference type="STRING" id="30732.ENSOMEP00000016942"/>
<comment type="similarity">
    <text evidence="1 8">Belongs to the ZC3H14 family.</text>
</comment>
<sequence>MEIGAEISKKIRAAIKGKLQELGAYIDEELPDYIMVMVANKKTPQQMTDDLSLFLGNNTVKFTAWYVQNPQSTSFRLHFPECTFTGSERSFSIKRAIRVDFSQETTQLEPRSLTSRIRKIGRRFVFMLML</sequence>
<name>A0A3B3CGH1_ORYME</name>
<dbReference type="GO" id="GO:0008143">
    <property type="term" value="F:poly(A) binding"/>
    <property type="evidence" value="ECO:0007669"/>
    <property type="project" value="UniProtKB-UniRule"/>
</dbReference>
<evidence type="ECO:0000313" key="10">
    <source>
        <dbReference type="Proteomes" id="UP000261560"/>
    </source>
</evidence>
<accession>A0A3B3CGH1</accession>
<dbReference type="AlphaFoldDB" id="A0A3B3CGH1"/>
<reference evidence="9" key="2">
    <citation type="submission" date="2025-09" db="UniProtKB">
        <authorList>
            <consortium name="Ensembl"/>
        </authorList>
    </citation>
    <scope>IDENTIFICATION</scope>
</reference>
<dbReference type="GO" id="GO:0043488">
    <property type="term" value="P:regulation of mRNA stability"/>
    <property type="evidence" value="ECO:0007669"/>
    <property type="project" value="UniProtKB-UniRule"/>
</dbReference>
<dbReference type="GeneTree" id="ENSGT00440000038430"/>
<keyword evidence="4 8" id="KW-0677">Repeat</keyword>
<reference evidence="9" key="1">
    <citation type="submission" date="2025-08" db="UniProtKB">
        <authorList>
            <consortium name="Ensembl"/>
        </authorList>
    </citation>
    <scope>IDENTIFICATION</scope>
</reference>
<dbReference type="PaxDb" id="30732-ENSOMEP00000016942"/>
<dbReference type="PANTHER" id="PTHR14738:SF29">
    <property type="entry name" value="ZINC FINGER CCCH DOMAIN-CONTAINING PROTEIN 14"/>
    <property type="match status" value="1"/>
</dbReference>
<dbReference type="InterPro" id="IPR040366">
    <property type="entry name" value="Nab2/ZC3H14"/>
</dbReference>
<dbReference type="Proteomes" id="UP000261560">
    <property type="component" value="Unplaced"/>
</dbReference>
<dbReference type="GO" id="GO:0005737">
    <property type="term" value="C:cytoplasm"/>
    <property type="evidence" value="ECO:0007669"/>
    <property type="project" value="TreeGrafter"/>
</dbReference>
<evidence type="ECO:0000256" key="8">
    <source>
        <dbReference type="RuleBase" id="RU369058"/>
    </source>
</evidence>
<dbReference type="Ensembl" id="ENSOMET00000025547.1">
    <property type="protein sequence ID" value="ENSOMEP00000016942.1"/>
    <property type="gene ID" value="ENSOMEG00000018604.1"/>
</dbReference>
<evidence type="ECO:0000256" key="5">
    <source>
        <dbReference type="ARBA" id="ARBA00022771"/>
    </source>
</evidence>
<keyword evidence="7 8" id="KW-0539">Nucleus</keyword>
<organism evidence="9 10">
    <name type="scientific">Oryzias melastigma</name>
    <name type="common">Marine medaka</name>
    <dbReference type="NCBI Taxonomy" id="30732"/>
    <lineage>
        <taxon>Eukaryota</taxon>
        <taxon>Metazoa</taxon>
        <taxon>Chordata</taxon>
        <taxon>Craniata</taxon>
        <taxon>Vertebrata</taxon>
        <taxon>Euteleostomi</taxon>
        <taxon>Actinopterygii</taxon>
        <taxon>Neopterygii</taxon>
        <taxon>Teleostei</taxon>
        <taxon>Neoteleostei</taxon>
        <taxon>Acanthomorphata</taxon>
        <taxon>Ovalentaria</taxon>
        <taxon>Atherinomorphae</taxon>
        <taxon>Beloniformes</taxon>
        <taxon>Adrianichthyidae</taxon>
        <taxon>Oryziinae</taxon>
        <taxon>Oryzias</taxon>
    </lineage>
</organism>
<comment type="function">
    <text evidence="8">RNA-binding protein involved in the biogenesis of circular RNAs (circRNAs), which are produced by back-splicing circularization of pre-mRNAs. Acts by binding to both exon-intron boundary and 3'-UTR of pre-mRNAs to promote circRNA biogenesis through dimerization and the association with the spliceosome.</text>
</comment>
<comment type="subcellular location">
    <subcellularLocation>
        <location evidence="8">Nucleus speckle</location>
    </subcellularLocation>
</comment>
<dbReference type="FunFam" id="1.20.1390.10:FF:000006">
    <property type="entry name" value="zinc finger CCCH domain-containing protein 14"/>
    <property type="match status" value="1"/>
</dbReference>
<keyword evidence="10" id="KW-1185">Reference proteome</keyword>
<evidence type="ECO:0000256" key="3">
    <source>
        <dbReference type="ARBA" id="ARBA00022723"/>
    </source>
</evidence>
<keyword evidence="3 8" id="KW-0479">Metal-binding</keyword>
<evidence type="ECO:0000256" key="2">
    <source>
        <dbReference type="ARBA" id="ARBA00015071"/>
    </source>
</evidence>